<evidence type="ECO:0000313" key="2">
    <source>
        <dbReference type="Proteomes" id="UP001524501"/>
    </source>
</evidence>
<sequence>MATEATRIGGRIAEVPVEAEAANSCGLLPDISCLTGPNFDANLLHPLVREFYEHTSRWRMDVWTQWSPAFAAPGAAIEALYGRRIQQLALPVNALAVAHGVDSQITTVLDSHGNHAGAAWLRTLRKSGDYMYSGYYRATTLPGHAQPSVHGTFPLEQGNVQVFLRPHNSAAGSLLLISPIGPFGDNGAYVTVMDKGRDHAARVPIHEEFHVYVDDENTLRTDHVLRLWRRTAVRLHYRLTPT</sequence>
<protein>
    <submittedName>
        <fullName evidence="1">Uncharacterized protein</fullName>
    </submittedName>
</protein>
<proteinExistence type="predicted"/>
<dbReference type="EMBL" id="JANFQF010000014">
    <property type="protein sequence ID" value="MCQ4120929.1"/>
    <property type="molecule type" value="Genomic_DNA"/>
</dbReference>
<name>A0ABT1QF64_9NOCA</name>
<dbReference type="Proteomes" id="UP001524501">
    <property type="component" value="Unassembled WGS sequence"/>
</dbReference>
<accession>A0ABT1QF64</accession>
<comment type="caution">
    <text evidence="1">The sequence shown here is derived from an EMBL/GenBank/DDBJ whole genome shotgun (WGS) entry which is preliminary data.</text>
</comment>
<evidence type="ECO:0000313" key="1">
    <source>
        <dbReference type="EMBL" id="MCQ4120929.1"/>
    </source>
</evidence>
<organism evidence="1 2">
    <name type="scientific">Rhodococcus tibetensis</name>
    <dbReference type="NCBI Taxonomy" id="2965064"/>
    <lineage>
        <taxon>Bacteria</taxon>
        <taxon>Bacillati</taxon>
        <taxon>Actinomycetota</taxon>
        <taxon>Actinomycetes</taxon>
        <taxon>Mycobacteriales</taxon>
        <taxon>Nocardiaceae</taxon>
        <taxon>Rhodococcus</taxon>
    </lineage>
</organism>
<reference evidence="1 2" key="1">
    <citation type="submission" date="2022-07" db="EMBL/GenBank/DDBJ databases">
        <title>Degradation activity of malathion, p-nitrophenol and potential low-temperature adaptation strategy of Rhodococcus sp. FXJ9.536.</title>
        <authorList>
            <person name="Huang J."/>
            <person name="Huang Y."/>
        </authorList>
    </citation>
    <scope>NUCLEOTIDE SEQUENCE [LARGE SCALE GENOMIC DNA]</scope>
    <source>
        <strain evidence="1 2">FXJ9.536</strain>
    </source>
</reference>
<keyword evidence="2" id="KW-1185">Reference proteome</keyword>
<gene>
    <name evidence="1" type="ORF">NOF53_17450</name>
</gene>
<dbReference type="RefSeq" id="WP_255970969.1">
    <property type="nucleotide sequence ID" value="NZ_JANFQF010000014.1"/>
</dbReference>